<dbReference type="InterPro" id="IPR017853">
    <property type="entry name" value="GH"/>
</dbReference>
<accession>A0A3B7MEF3</accession>
<dbReference type="Pfam" id="PF00128">
    <property type="entry name" value="Alpha-amylase"/>
    <property type="match status" value="1"/>
</dbReference>
<dbReference type="PANTHER" id="PTHR10357:SF179">
    <property type="entry name" value="NEUTRAL AND BASIC AMINO ACID TRANSPORT PROTEIN RBAT"/>
    <property type="match status" value="1"/>
</dbReference>
<dbReference type="Gene3D" id="2.60.40.1180">
    <property type="entry name" value="Golgi alpha-mannosidase II"/>
    <property type="match status" value="1"/>
</dbReference>
<comment type="similarity">
    <text evidence="1">Belongs to the glycosyl hydrolase 13 family.</text>
</comment>
<dbReference type="Gene3D" id="3.20.20.80">
    <property type="entry name" value="Glycosidases"/>
    <property type="match status" value="1"/>
</dbReference>
<evidence type="ECO:0000256" key="2">
    <source>
        <dbReference type="ARBA" id="ARBA00022801"/>
    </source>
</evidence>
<dbReference type="FunFam" id="3.20.20.80:FF:000064">
    <property type="entry name" value="Oligo-1,6-glucosidase"/>
    <property type="match status" value="1"/>
</dbReference>
<dbReference type="GO" id="GO:0009313">
    <property type="term" value="P:oligosaccharide catabolic process"/>
    <property type="evidence" value="ECO:0007669"/>
    <property type="project" value="TreeGrafter"/>
</dbReference>
<proteinExistence type="inferred from homology"/>
<dbReference type="SMART" id="SM00642">
    <property type="entry name" value="Aamy"/>
    <property type="match status" value="1"/>
</dbReference>
<gene>
    <name evidence="5" type="ORF">D3H65_01460</name>
</gene>
<dbReference type="SUPFAM" id="SSF51011">
    <property type="entry name" value="Glycosyl hydrolase domain"/>
    <property type="match status" value="1"/>
</dbReference>
<evidence type="ECO:0000256" key="3">
    <source>
        <dbReference type="ARBA" id="ARBA00023295"/>
    </source>
</evidence>
<sequence>MEIKDKDWWKETVIYQVYPRSFKDSNGDGIGDLPGLVSKLDYIESLGVGLVWLNPVYASPNDDNGYDISNYEAIQPVFGTIADLNALLTGLHARGIKLLMDLVVNHTSDEHPWFVESRKSRDNPYRDYYHWWPAEKGKPPRRHSFFDPAGDAWQYDAATDAYYLHYFSRKQPDLNWENPTLRKEIYGMMRFWLDKGIDGFRLDAVSYIAKDTNWPVVSEEELKEKYHNDWSYVFSHGPKLHDYLHEMNREVLQHYEAVTIAETPGIEKKEALAFVHEDRQELSMLYHFEGMGIGYVKDAFKRPDPAGYRLSTFKQLYSDWDKVFAEEGWGTIYLGNHDQPRMLSRWGNDAPEYRLASAKMLMTFLLTMRATPIFYNGDELGMANIKFERIHDYRDIETLSMYQYLQSQGEDLEQFLRDQQYGARDNGRTPFQWDATPQAGFTTGEPWIPVNADHVYINAAAQEADGNSPLNYFRRLTQLRKEHLALVYGRYQLYDAAHEQVYTYTRVLEDAGMAVILNFSKELVNYILPAGIRLKKEEPVINNETSLQLNGEELVLLPYQAVVFELALS</sequence>
<dbReference type="AlphaFoldDB" id="A0A3B7MEF3"/>
<dbReference type="CDD" id="cd11333">
    <property type="entry name" value="AmyAc_SI_OligoGlu_DGase"/>
    <property type="match status" value="1"/>
</dbReference>
<evidence type="ECO:0000313" key="6">
    <source>
        <dbReference type="Proteomes" id="UP000263900"/>
    </source>
</evidence>
<organism evidence="5 6">
    <name type="scientific">Paraflavitalea soli</name>
    <dbReference type="NCBI Taxonomy" id="2315862"/>
    <lineage>
        <taxon>Bacteria</taxon>
        <taxon>Pseudomonadati</taxon>
        <taxon>Bacteroidota</taxon>
        <taxon>Chitinophagia</taxon>
        <taxon>Chitinophagales</taxon>
        <taxon>Chitinophagaceae</taxon>
        <taxon>Paraflavitalea</taxon>
    </lineage>
</organism>
<dbReference type="InterPro" id="IPR006047">
    <property type="entry name" value="GH13_cat_dom"/>
</dbReference>
<dbReference type="PANTHER" id="PTHR10357">
    <property type="entry name" value="ALPHA-AMYLASE FAMILY MEMBER"/>
    <property type="match status" value="1"/>
</dbReference>
<keyword evidence="3" id="KW-0326">Glycosidase</keyword>
<dbReference type="InterPro" id="IPR045857">
    <property type="entry name" value="O16G_dom_2"/>
</dbReference>
<protein>
    <submittedName>
        <fullName evidence="5">Alpha-glucosidase</fullName>
    </submittedName>
</protein>
<dbReference type="Proteomes" id="UP000263900">
    <property type="component" value="Chromosome"/>
</dbReference>
<dbReference type="Gene3D" id="3.90.400.10">
    <property type="entry name" value="Oligo-1,6-glucosidase, Domain 2"/>
    <property type="match status" value="1"/>
</dbReference>
<evidence type="ECO:0000259" key="4">
    <source>
        <dbReference type="SMART" id="SM00642"/>
    </source>
</evidence>
<dbReference type="EMBL" id="CP032157">
    <property type="protein sequence ID" value="AXY72718.1"/>
    <property type="molecule type" value="Genomic_DNA"/>
</dbReference>
<feature type="domain" description="Glycosyl hydrolase family 13 catalytic" evidence="4">
    <location>
        <begin position="16"/>
        <end position="428"/>
    </location>
</feature>
<keyword evidence="6" id="KW-1185">Reference proteome</keyword>
<dbReference type="KEGG" id="pseg:D3H65_01460"/>
<dbReference type="OrthoDB" id="9806009at2"/>
<evidence type="ECO:0000313" key="5">
    <source>
        <dbReference type="EMBL" id="AXY72718.1"/>
    </source>
</evidence>
<reference evidence="5 6" key="1">
    <citation type="submission" date="2018-09" db="EMBL/GenBank/DDBJ databases">
        <title>Genome sequencing of strain 6GH32-13.</title>
        <authorList>
            <person name="Weon H.-Y."/>
            <person name="Heo J."/>
            <person name="Kwon S.-W."/>
        </authorList>
    </citation>
    <scope>NUCLEOTIDE SEQUENCE [LARGE SCALE GENOMIC DNA]</scope>
    <source>
        <strain evidence="5 6">5GH32-13</strain>
    </source>
</reference>
<keyword evidence="2" id="KW-0378">Hydrolase</keyword>
<dbReference type="GO" id="GO:0004556">
    <property type="term" value="F:alpha-amylase activity"/>
    <property type="evidence" value="ECO:0007669"/>
    <property type="project" value="TreeGrafter"/>
</dbReference>
<dbReference type="SUPFAM" id="SSF51445">
    <property type="entry name" value="(Trans)glycosidases"/>
    <property type="match status" value="1"/>
</dbReference>
<name>A0A3B7MEF3_9BACT</name>
<dbReference type="RefSeq" id="WP_119048556.1">
    <property type="nucleotide sequence ID" value="NZ_CP032157.1"/>
</dbReference>
<dbReference type="InterPro" id="IPR013780">
    <property type="entry name" value="Glyco_hydro_b"/>
</dbReference>
<evidence type="ECO:0000256" key="1">
    <source>
        <dbReference type="ARBA" id="ARBA00008061"/>
    </source>
</evidence>